<feature type="repeat" description="PPR" evidence="3">
    <location>
        <begin position="534"/>
        <end position="568"/>
    </location>
</feature>
<accession>A0A5N5HKX3</accession>
<feature type="compositionally biased region" description="Pro residues" evidence="4">
    <location>
        <begin position="146"/>
        <end position="156"/>
    </location>
</feature>
<feature type="region of interest" description="Disordered" evidence="4">
    <location>
        <begin position="627"/>
        <end position="662"/>
    </location>
</feature>
<evidence type="ECO:0000313" key="5">
    <source>
        <dbReference type="EMBL" id="KAB2628288.1"/>
    </source>
</evidence>
<dbReference type="OrthoDB" id="185373at2759"/>
<dbReference type="PROSITE" id="PS51375">
    <property type="entry name" value="PPR"/>
    <property type="match status" value="8"/>
</dbReference>
<feature type="repeat" description="PPR" evidence="3">
    <location>
        <begin position="359"/>
        <end position="393"/>
    </location>
</feature>
<gene>
    <name evidence="5" type="ORF">D8674_033083</name>
</gene>
<dbReference type="SUPFAM" id="SSF48452">
    <property type="entry name" value="TPR-like"/>
    <property type="match status" value="1"/>
</dbReference>
<dbReference type="NCBIfam" id="TIGR00756">
    <property type="entry name" value="PPR"/>
    <property type="match status" value="8"/>
</dbReference>
<feature type="compositionally biased region" description="Acidic residues" evidence="4">
    <location>
        <begin position="775"/>
        <end position="786"/>
    </location>
</feature>
<feature type="repeat" description="PPR" evidence="3">
    <location>
        <begin position="324"/>
        <end position="358"/>
    </location>
</feature>
<protein>
    <submittedName>
        <fullName evidence="5">Pentatricopeptide repeat-containing protein</fullName>
    </submittedName>
</protein>
<dbReference type="EMBL" id="SMOL01000148">
    <property type="protein sequence ID" value="KAB2628288.1"/>
    <property type="molecule type" value="Genomic_DNA"/>
</dbReference>
<dbReference type="Pfam" id="PF13041">
    <property type="entry name" value="PPR_2"/>
    <property type="match status" value="3"/>
</dbReference>
<feature type="region of interest" description="Disordered" evidence="4">
    <location>
        <begin position="767"/>
        <end position="786"/>
    </location>
</feature>
<feature type="repeat" description="PPR" evidence="3">
    <location>
        <begin position="429"/>
        <end position="463"/>
    </location>
</feature>
<name>A0A5N5HKX3_9ROSA</name>
<reference evidence="5 6" key="1">
    <citation type="submission" date="2019-09" db="EMBL/GenBank/DDBJ databases">
        <authorList>
            <person name="Ou C."/>
        </authorList>
    </citation>
    <scope>NUCLEOTIDE SEQUENCE [LARGE SCALE GENOMIC DNA]</scope>
    <source>
        <strain evidence="5">S2</strain>
        <tissue evidence="5">Leaf</tissue>
    </source>
</reference>
<dbReference type="PANTHER" id="PTHR47447">
    <property type="entry name" value="OS03G0856100 PROTEIN"/>
    <property type="match status" value="1"/>
</dbReference>
<evidence type="ECO:0000313" key="6">
    <source>
        <dbReference type="Proteomes" id="UP000327157"/>
    </source>
</evidence>
<dbReference type="Proteomes" id="UP000327157">
    <property type="component" value="Chromosome 8"/>
</dbReference>
<keyword evidence="6" id="KW-1185">Reference proteome</keyword>
<keyword evidence="2" id="KW-0677">Repeat</keyword>
<organism evidence="5 6">
    <name type="scientific">Pyrus ussuriensis x Pyrus communis</name>
    <dbReference type="NCBI Taxonomy" id="2448454"/>
    <lineage>
        <taxon>Eukaryota</taxon>
        <taxon>Viridiplantae</taxon>
        <taxon>Streptophyta</taxon>
        <taxon>Embryophyta</taxon>
        <taxon>Tracheophyta</taxon>
        <taxon>Spermatophyta</taxon>
        <taxon>Magnoliopsida</taxon>
        <taxon>eudicotyledons</taxon>
        <taxon>Gunneridae</taxon>
        <taxon>Pentapetalae</taxon>
        <taxon>rosids</taxon>
        <taxon>fabids</taxon>
        <taxon>Rosales</taxon>
        <taxon>Rosaceae</taxon>
        <taxon>Amygdaloideae</taxon>
        <taxon>Maleae</taxon>
        <taxon>Pyrus</taxon>
    </lineage>
</organism>
<dbReference type="InterPro" id="IPR011990">
    <property type="entry name" value="TPR-like_helical_dom_sf"/>
</dbReference>
<dbReference type="PANTHER" id="PTHR47447:SF28">
    <property type="entry name" value="PENTACOTRIPEPTIDE-REPEAT REGION OF PRORP DOMAIN-CONTAINING PROTEIN"/>
    <property type="match status" value="1"/>
</dbReference>
<feature type="repeat" description="PPR" evidence="3">
    <location>
        <begin position="251"/>
        <end position="285"/>
    </location>
</feature>
<comment type="similarity">
    <text evidence="1">Belongs to the PPR family. P subfamily.</text>
</comment>
<sequence length="836" mass="95695">MKVKDGLRVYQVPKIALQSEENNDIINVEIPYEGLFEFVDKFVVRKVRVLINRVLREILSLLKYDAYHTMALTKSTLHFRRFLSPIPPRILKPYSFSSASEAHLQETDTPDDDSQTAPVPYLSADETLIADKFHSLIKDHHRNNPNPNPNPHPPNPTFTIPALSQDFSQISAVHSVSPSVVRSVIEKCGGVRHGIPLVQAVAFFNWATARDGFEQKSEPYNEMVDLAGKVRQFDLAWHVIDLMKARNVEITVETFSNLVRRYVRAGLAAEAVHAFNRMEEYGCEPDRIRDRMAFSVVIGILCKKRRASEAQSFFDSLKHKFEVDVVLYTSLVNGWCRAGKILEAERVFRDMKVAGIMPNVYTYSIVIDGLCRCGQIARAHDVFAEMIDAGCQPNSITFNNLMRVHVKAGRTEKVLQVYNQVKRLGCNADAITYNFLIECHCKDENLEDAVKVLDLMVKKGCTPNASSFNAIFRCIAKLKDVNGAHRMYAKMEELKCELNTVTYNILMQMFAESKSTHMVLKLKREMDENEVEPNVNTYKVLISMYCGMGHWNNAYRYCREMIEEKCLKPSMPVYEMVLEQLRKAGQLKKHEELVEKMVDRGFVTRPLAVYPTREAAAKLKAHGRRGFSGPLMIPDQVRRKQRNGSFDGQTQEEEPTSPKVSCMGQIKHKKHINKINRVNLIPKDRQKSKPPGPWSPREIKKHGFPFRRMFSNINPGRKSESDASDLDRSRTAPSLPDMAPSLGQMKRFASGRGHVFENFEWESPHNIMNNRRDYSDEEREDGDEREEDVRIAFSAPLGIGGRNQFHQVPLQPKKEINLWKRRTMAPPIPLELKPMV</sequence>
<dbReference type="Pfam" id="PF13812">
    <property type="entry name" value="PPR_3"/>
    <property type="match status" value="1"/>
</dbReference>
<reference evidence="5 6" key="3">
    <citation type="submission" date="2019-11" db="EMBL/GenBank/DDBJ databases">
        <title>A de novo genome assembly of a pear dwarfing rootstock.</title>
        <authorList>
            <person name="Wang F."/>
            <person name="Wang J."/>
            <person name="Li S."/>
            <person name="Zhang Y."/>
            <person name="Fang M."/>
            <person name="Ma L."/>
            <person name="Zhao Y."/>
            <person name="Jiang S."/>
        </authorList>
    </citation>
    <scope>NUCLEOTIDE SEQUENCE [LARGE SCALE GENOMIC DNA]</scope>
    <source>
        <strain evidence="5">S2</strain>
        <tissue evidence="5">Leaf</tissue>
    </source>
</reference>
<feature type="repeat" description="PPR" evidence="3">
    <location>
        <begin position="464"/>
        <end position="498"/>
    </location>
</feature>
<dbReference type="Pfam" id="PF01535">
    <property type="entry name" value="PPR"/>
    <property type="match status" value="2"/>
</dbReference>
<feature type="repeat" description="PPR" evidence="3">
    <location>
        <begin position="499"/>
        <end position="533"/>
    </location>
</feature>
<proteinExistence type="inferred from homology"/>
<comment type="caution">
    <text evidence="5">The sequence shown here is derived from an EMBL/GenBank/DDBJ whole genome shotgun (WGS) entry which is preliminary data.</text>
</comment>
<feature type="region of interest" description="Disordered" evidence="4">
    <location>
        <begin position="674"/>
        <end position="742"/>
    </location>
</feature>
<reference evidence="6" key="2">
    <citation type="submission" date="2019-10" db="EMBL/GenBank/DDBJ databases">
        <title>A de novo genome assembly of a pear dwarfing rootstock.</title>
        <authorList>
            <person name="Wang F."/>
            <person name="Wang J."/>
            <person name="Li S."/>
            <person name="Zhang Y."/>
            <person name="Fang M."/>
            <person name="Ma L."/>
            <person name="Zhao Y."/>
            <person name="Jiang S."/>
        </authorList>
    </citation>
    <scope>NUCLEOTIDE SEQUENCE [LARGE SCALE GENOMIC DNA]</scope>
</reference>
<dbReference type="InterPro" id="IPR002885">
    <property type="entry name" value="PPR_rpt"/>
</dbReference>
<evidence type="ECO:0000256" key="3">
    <source>
        <dbReference type="PROSITE-ProRule" id="PRU00708"/>
    </source>
</evidence>
<evidence type="ECO:0000256" key="4">
    <source>
        <dbReference type="SAM" id="MobiDB-lite"/>
    </source>
</evidence>
<feature type="region of interest" description="Disordered" evidence="4">
    <location>
        <begin position="138"/>
        <end position="157"/>
    </location>
</feature>
<feature type="repeat" description="PPR" evidence="3">
    <location>
        <begin position="394"/>
        <end position="428"/>
    </location>
</feature>
<evidence type="ECO:0000256" key="2">
    <source>
        <dbReference type="ARBA" id="ARBA00022737"/>
    </source>
</evidence>
<dbReference type="Gene3D" id="1.25.40.10">
    <property type="entry name" value="Tetratricopeptide repeat domain"/>
    <property type="match status" value="4"/>
</dbReference>
<evidence type="ECO:0000256" key="1">
    <source>
        <dbReference type="ARBA" id="ARBA00007626"/>
    </source>
</evidence>
<feature type="compositionally biased region" description="Basic and acidic residues" evidence="4">
    <location>
        <begin position="717"/>
        <end position="730"/>
    </location>
</feature>
<dbReference type="AlphaFoldDB" id="A0A5N5HKX3"/>